<dbReference type="EMBL" id="JAVHJM010000002">
    <property type="protein sequence ID" value="KAK6518287.1"/>
    <property type="molecule type" value="Genomic_DNA"/>
</dbReference>
<dbReference type="AlphaFoldDB" id="A0AAN8NWF3"/>
<keyword evidence="2" id="KW-1185">Reference proteome</keyword>
<protein>
    <submittedName>
        <fullName evidence="1">Uncharacterized protein</fullName>
    </submittedName>
</protein>
<comment type="caution">
    <text evidence="1">The sequence shown here is derived from an EMBL/GenBank/DDBJ whole genome shotgun (WGS) entry which is preliminary data.</text>
</comment>
<accession>A0AAN8NWF3</accession>
<evidence type="ECO:0000313" key="1">
    <source>
        <dbReference type="EMBL" id="KAK6518287.1"/>
    </source>
</evidence>
<dbReference type="Proteomes" id="UP001307849">
    <property type="component" value="Unassembled WGS sequence"/>
</dbReference>
<proteinExistence type="predicted"/>
<gene>
    <name evidence="1" type="ORF">TWF506_005447</name>
</gene>
<evidence type="ECO:0000313" key="2">
    <source>
        <dbReference type="Proteomes" id="UP001307849"/>
    </source>
</evidence>
<sequence length="117" mass="12974">MIQYKFFYSRGKHGQQVFAVPYATTLELSATNRSPSLNSLGFSRAQLSACINICHNSSAFIIIHQHPPASISICHHFVIIRHRLSASIIIRQDLPAFVTMRRSLAAPILGVSSCHLS</sequence>
<name>A0AAN8NWF3_9PEZI</name>
<reference evidence="1 2" key="1">
    <citation type="submission" date="2019-10" db="EMBL/GenBank/DDBJ databases">
        <authorList>
            <person name="Palmer J.M."/>
        </authorList>
    </citation>
    <scope>NUCLEOTIDE SEQUENCE [LARGE SCALE GENOMIC DNA]</scope>
    <source>
        <strain evidence="1 2">TWF506</strain>
    </source>
</reference>
<organism evidence="1 2">
    <name type="scientific">Arthrobotrys conoides</name>
    <dbReference type="NCBI Taxonomy" id="74498"/>
    <lineage>
        <taxon>Eukaryota</taxon>
        <taxon>Fungi</taxon>
        <taxon>Dikarya</taxon>
        <taxon>Ascomycota</taxon>
        <taxon>Pezizomycotina</taxon>
        <taxon>Orbiliomycetes</taxon>
        <taxon>Orbiliales</taxon>
        <taxon>Orbiliaceae</taxon>
        <taxon>Arthrobotrys</taxon>
    </lineage>
</organism>